<evidence type="ECO:0000256" key="4">
    <source>
        <dbReference type="ARBA" id="ARBA00022491"/>
    </source>
</evidence>
<dbReference type="SUPFAM" id="SSF63748">
    <property type="entry name" value="Tudor/PWWP/MBT"/>
    <property type="match status" value="1"/>
</dbReference>
<comment type="function">
    <text evidence="1">Transcription repressor.</text>
</comment>
<feature type="domain" description="G-patch" evidence="15">
    <location>
        <begin position="269"/>
        <end position="315"/>
    </location>
</feature>
<evidence type="ECO:0000256" key="6">
    <source>
        <dbReference type="ARBA" id="ARBA00022771"/>
    </source>
</evidence>
<dbReference type="InterPro" id="IPR000571">
    <property type="entry name" value="Znf_CCCH"/>
</dbReference>
<evidence type="ECO:0000256" key="1">
    <source>
        <dbReference type="ARBA" id="ARBA00004062"/>
    </source>
</evidence>
<dbReference type="PANTHER" id="PTHR46297:SF1">
    <property type="entry name" value="ZINC FINGER CCCH-TYPE WITH G PATCH DOMAIN-CONTAINING PROTEIN"/>
    <property type="match status" value="1"/>
</dbReference>
<keyword evidence="8" id="KW-0805">Transcription regulation</keyword>
<comment type="subcellular location">
    <subcellularLocation>
        <location evidence="2">Nucleus</location>
    </subcellularLocation>
</comment>
<evidence type="ECO:0000256" key="12">
    <source>
        <dbReference type="PROSITE-ProRule" id="PRU00723"/>
    </source>
</evidence>
<dbReference type="Pfam" id="PF01585">
    <property type="entry name" value="G-patch"/>
    <property type="match status" value="1"/>
</dbReference>
<keyword evidence="10" id="KW-0804">Transcription</keyword>
<dbReference type="SMART" id="SM00333">
    <property type="entry name" value="TUDOR"/>
    <property type="match status" value="1"/>
</dbReference>
<dbReference type="OrthoDB" id="5842926at2759"/>
<reference evidence="16" key="1">
    <citation type="submission" date="2022-01" db="EMBL/GenBank/DDBJ databases">
        <authorList>
            <person name="King R."/>
        </authorList>
    </citation>
    <scope>NUCLEOTIDE SEQUENCE</scope>
</reference>
<evidence type="ECO:0000259" key="15">
    <source>
        <dbReference type="PROSITE" id="PS50174"/>
    </source>
</evidence>
<dbReference type="PANTHER" id="PTHR46297">
    <property type="entry name" value="ZINC FINGER CCCH-TYPE WITH G PATCH DOMAIN-CONTAINING PROTEIN"/>
    <property type="match status" value="1"/>
</dbReference>
<dbReference type="GO" id="GO:0001227">
    <property type="term" value="F:DNA-binding transcription repressor activity, RNA polymerase II-specific"/>
    <property type="evidence" value="ECO:0007669"/>
    <property type="project" value="TreeGrafter"/>
</dbReference>
<keyword evidence="17" id="KW-1185">Reference proteome</keyword>
<dbReference type="Gene3D" id="2.30.30.140">
    <property type="match status" value="1"/>
</dbReference>
<gene>
    <name evidence="16" type="ORF">PHYEVI_LOCUS3600</name>
</gene>
<dbReference type="InterPro" id="IPR002999">
    <property type="entry name" value="Tudor"/>
</dbReference>
<dbReference type="Gene3D" id="2.30.30.1190">
    <property type="match status" value="1"/>
</dbReference>
<dbReference type="SMART" id="SM00443">
    <property type="entry name" value="G_patch"/>
    <property type="match status" value="1"/>
</dbReference>
<organism evidence="16 17">
    <name type="scientific">Phyllotreta striolata</name>
    <name type="common">Striped flea beetle</name>
    <name type="synonym">Crioceris striolata</name>
    <dbReference type="NCBI Taxonomy" id="444603"/>
    <lineage>
        <taxon>Eukaryota</taxon>
        <taxon>Metazoa</taxon>
        <taxon>Ecdysozoa</taxon>
        <taxon>Arthropoda</taxon>
        <taxon>Hexapoda</taxon>
        <taxon>Insecta</taxon>
        <taxon>Pterygota</taxon>
        <taxon>Neoptera</taxon>
        <taxon>Endopterygota</taxon>
        <taxon>Coleoptera</taxon>
        <taxon>Polyphaga</taxon>
        <taxon>Cucujiformia</taxon>
        <taxon>Chrysomeloidea</taxon>
        <taxon>Chrysomelidae</taxon>
        <taxon>Galerucinae</taxon>
        <taxon>Alticini</taxon>
        <taxon>Phyllotreta</taxon>
    </lineage>
</organism>
<feature type="coiled-coil region" evidence="13">
    <location>
        <begin position="385"/>
        <end position="444"/>
    </location>
</feature>
<name>A0A9N9TFN5_PHYSR</name>
<feature type="zinc finger region" description="C3H1-type" evidence="12">
    <location>
        <begin position="135"/>
        <end position="158"/>
    </location>
</feature>
<dbReference type="GO" id="GO:0005634">
    <property type="term" value="C:nucleus"/>
    <property type="evidence" value="ECO:0007669"/>
    <property type="project" value="UniProtKB-SubCell"/>
</dbReference>
<keyword evidence="11" id="KW-0539">Nucleus</keyword>
<keyword evidence="7 12" id="KW-0862">Zinc</keyword>
<dbReference type="Proteomes" id="UP001153712">
    <property type="component" value="Chromosome 13"/>
</dbReference>
<keyword evidence="6 12" id="KW-0863">Zinc-finger</keyword>
<proteinExistence type="predicted"/>
<dbReference type="AlphaFoldDB" id="A0A9N9TFN5"/>
<dbReference type="CDD" id="cd20384">
    <property type="entry name" value="Tudor_ZGPAT"/>
    <property type="match status" value="1"/>
</dbReference>
<keyword evidence="9" id="KW-0238">DNA-binding</keyword>
<keyword evidence="4" id="KW-0678">Repressor</keyword>
<keyword evidence="5 12" id="KW-0479">Metal-binding</keyword>
<evidence type="ECO:0000256" key="10">
    <source>
        <dbReference type="ARBA" id="ARBA00023163"/>
    </source>
</evidence>
<evidence type="ECO:0000256" key="3">
    <source>
        <dbReference type="ARBA" id="ARBA00022414"/>
    </source>
</evidence>
<evidence type="ECO:0000256" key="7">
    <source>
        <dbReference type="ARBA" id="ARBA00022833"/>
    </source>
</evidence>
<evidence type="ECO:0000313" key="17">
    <source>
        <dbReference type="Proteomes" id="UP001153712"/>
    </source>
</evidence>
<dbReference type="PROSITE" id="PS50174">
    <property type="entry name" value="G_PATCH"/>
    <property type="match status" value="1"/>
</dbReference>
<protein>
    <recommendedName>
        <fullName evidence="3">Zinc finger CCCH-type with G patch domain-containing protein</fullName>
    </recommendedName>
</protein>
<evidence type="ECO:0000313" key="16">
    <source>
        <dbReference type="EMBL" id="CAG9857195.1"/>
    </source>
</evidence>
<evidence type="ECO:0000256" key="13">
    <source>
        <dbReference type="SAM" id="Coils"/>
    </source>
</evidence>
<dbReference type="GO" id="GO:0000978">
    <property type="term" value="F:RNA polymerase II cis-regulatory region sequence-specific DNA binding"/>
    <property type="evidence" value="ECO:0007669"/>
    <property type="project" value="TreeGrafter"/>
</dbReference>
<evidence type="ECO:0000256" key="8">
    <source>
        <dbReference type="ARBA" id="ARBA00023015"/>
    </source>
</evidence>
<dbReference type="EMBL" id="OU900106">
    <property type="protein sequence ID" value="CAG9857195.1"/>
    <property type="molecule type" value="Genomic_DNA"/>
</dbReference>
<keyword evidence="13" id="KW-0175">Coiled coil</keyword>
<accession>A0A9N9TFN5</accession>
<evidence type="ECO:0000259" key="14">
    <source>
        <dbReference type="PROSITE" id="PS50103"/>
    </source>
</evidence>
<dbReference type="GO" id="GO:0008270">
    <property type="term" value="F:zinc ion binding"/>
    <property type="evidence" value="ECO:0007669"/>
    <property type="project" value="UniProtKB-KW"/>
</dbReference>
<dbReference type="InterPro" id="IPR000467">
    <property type="entry name" value="G_patch_dom"/>
</dbReference>
<evidence type="ECO:0000256" key="9">
    <source>
        <dbReference type="ARBA" id="ARBA00023125"/>
    </source>
</evidence>
<evidence type="ECO:0000256" key="5">
    <source>
        <dbReference type="ARBA" id="ARBA00022723"/>
    </source>
</evidence>
<evidence type="ECO:0000256" key="11">
    <source>
        <dbReference type="ARBA" id="ARBA00023242"/>
    </source>
</evidence>
<feature type="domain" description="C3H1-type" evidence="14">
    <location>
        <begin position="135"/>
        <end position="158"/>
    </location>
</feature>
<evidence type="ECO:0000256" key="2">
    <source>
        <dbReference type="ARBA" id="ARBA00004123"/>
    </source>
</evidence>
<dbReference type="PROSITE" id="PS50103">
    <property type="entry name" value="ZF_C3H1"/>
    <property type="match status" value="1"/>
</dbReference>
<sequence>MNIEDLNSYQLQLNHIKEALQVCPEGKEKDELINLKSNIEQLLELTKNEADNNSDDLADEYAIFMAEMAKEGALETKKESAHKDLEGKKCRAPHKHQWGTEVYHNAIISSVIETENEDLKVKVLYINPTHKEMLPCPYLFESDCKFSDEQCRFSHGEILPYSSLQEYTQPNFELLSKGSPVLAKQPDNLWYRAKISNIFDAKCTVKFECDSKELELDLEHVLPLENDSESSEEDIESEYEELVSQEDIINNSLLITPESTMLGDWEKYTKGMGSKMMLKMGYVIGTGLGKNAEGRINPVSAVIFPAGKSLDHCMNLREQAGGDRDLFSVERKMKRQQKKREMQRKKFYERESQKQDVFTIINGAFQGRTTDKTRPKRENLKEETSRNLNIKSLQIEKDIKDAERDLIGLTRSLERHKDVASEVYKNLKQKYLKKISDINDYKQQARNVKFEQNLRDDKKKMTIF</sequence>